<evidence type="ECO:0000313" key="4">
    <source>
        <dbReference type="EMBL" id="RDX90296.1"/>
    </source>
</evidence>
<dbReference type="GO" id="GO:0031573">
    <property type="term" value="P:mitotic intra-S DNA damage checkpoint signaling"/>
    <property type="evidence" value="ECO:0007669"/>
    <property type="project" value="TreeGrafter"/>
</dbReference>
<dbReference type="GO" id="GO:0044778">
    <property type="term" value="P:meiotic DNA integrity checkpoint signaling"/>
    <property type="evidence" value="ECO:0007669"/>
    <property type="project" value="TreeGrafter"/>
</dbReference>
<comment type="similarity">
    <text evidence="2">Belongs to the HUS1 family.</text>
</comment>
<keyword evidence="5" id="KW-1185">Reference proteome</keyword>
<accession>A0A371GID2</accession>
<dbReference type="FunFam" id="3.70.10.10:FF:000010">
    <property type="entry name" value="Checkpoint protein"/>
    <property type="match status" value="1"/>
</dbReference>
<keyword evidence="3" id="KW-0539">Nucleus</keyword>
<gene>
    <name evidence="4" type="primary">hus1</name>
    <name evidence="4" type="ORF">CR513_27866</name>
</gene>
<evidence type="ECO:0000256" key="2">
    <source>
        <dbReference type="ARBA" id="ARBA00005563"/>
    </source>
</evidence>
<dbReference type="AlphaFoldDB" id="A0A371GID2"/>
<dbReference type="GO" id="GO:0005730">
    <property type="term" value="C:nucleolus"/>
    <property type="evidence" value="ECO:0007669"/>
    <property type="project" value="InterPro"/>
</dbReference>
<dbReference type="OrthoDB" id="337750at2759"/>
<dbReference type="GO" id="GO:0006289">
    <property type="term" value="P:nucleotide-excision repair"/>
    <property type="evidence" value="ECO:0007669"/>
    <property type="project" value="TreeGrafter"/>
</dbReference>
<reference evidence="4" key="1">
    <citation type="submission" date="2018-05" db="EMBL/GenBank/DDBJ databases">
        <title>Draft genome of Mucuna pruriens seed.</title>
        <authorList>
            <person name="Nnadi N.E."/>
            <person name="Vos R."/>
            <person name="Hasami M.H."/>
            <person name="Devisetty U.K."/>
            <person name="Aguiy J.C."/>
        </authorList>
    </citation>
    <scope>NUCLEOTIDE SEQUENCE [LARGE SCALE GENOMIC DNA]</scope>
    <source>
        <strain evidence="4">JCA_2017</strain>
    </source>
</reference>
<dbReference type="InterPro" id="IPR007150">
    <property type="entry name" value="HUS1/Mec3"/>
</dbReference>
<comment type="subcellular location">
    <subcellularLocation>
        <location evidence="1">Nucleus</location>
    </subcellularLocation>
</comment>
<dbReference type="GO" id="GO:0033314">
    <property type="term" value="P:mitotic DNA replication checkpoint signaling"/>
    <property type="evidence" value="ECO:0007669"/>
    <property type="project" value="TreeGrafter"/>
</dbReference>
<dbReference type="Gene3D" id="3.70.10.10">
    <property type="match status" value="1"/>
</dbReference>
<dbReference type="GO" id="GO:0000724">
    <property type="term" value="P:double-strand break repair via homologous recombination"/>
    <property type="evidence" value="ECO:0007669"/>
    <property type="project" value="TreeGrafter"/>
</dbReference>
<proteinExistence type="inferred from homology"/>
<dbReference type="PIRSF" id="PIRSF011312">
    <property type="entry name" value="Cell_cycle_HUS1"/>
    <property type="match status" value="1"/>
</dbReference>
<feature type="non-terminal residue" evidence="4">
    <location>
        <position position="1"/>
    </location>
</feature>
<dbReference type="EMBL" id="QJKJ01005438">
    <property type="protein sequence ID" value="RDX90296.1"/>
    <property type="molecule type" value="Genomic_DNA"/>
</dbReference>
<dbReference type="GO" id="GO:0030896">
    <property type="term" value="C:checkpoint clamp complex"/>
    <property type="evidence" value="ECO:0007669"/>
    <property type="project" value="InterPro"/>
</dbReference>
<sequence>MKFKAFVTDNGVNLLEKRFLPALEKMGKVCHLCLTRDHAMFLHNLLNGDGVQSIAQFRKEALFHDYRISSQNDDRIAFSIDLSLLLRALRSAVAVASEYSAAPTRLEIKLVKKLPPNSTQSMPFLTLETRGYKSAVIQDIPISKPLSRAQVTELQTALDMAQDLPQTLLQVPDLSQLLNLVDRMKQVGDVVNVFVSKHGDLSVQVSTTLISLGAEFRRLVVIGEQTNAPAEDQNVSAQTRSSRSVLRGDGQSVQVSVKHFAKSLQCHLSRPDCAFYGIAPHGSCLTVIFQFFIPGSRQTDKSISLHCRLPVLDPGSDIRLQNCLSYPGVQDGSKLGSKLVHVRFVVLMVLAPYLARPNFAP</sequence>
<dbReference type="STRING" id="157652.A0A371GID2"/>
<comment type="caution">
    <text evidence="4">The sequence shown here is derived from an EMBL/GenBank/DDBJ whole genome shotgun (WGS) entry which is preliminary data.</text>
</comment>
<protein>
    <submittedName>
        <fullName evidence="4">Checkpoint protein hus1-like protein</fullName>
    </submittedName>
</protein>
<organism evidence="4 5">
    <name type="scientific">Mucuna pruriens</name>
    <name type="common">Velvet bean</name>
    <name type="synonym">Dolichos pruriens</name>
    <dbReference type="NCBI Taxonomy" id="157652"/>
    <lineage>
        <taxon>Eukaryota</taxon>
        <taxon>Viridiplantae</taxon>
        <taxon>Streptophyta</taxon>
        <taxon>Embryophyta</taxon>
        <taxon>Tracheophyta</taxon>
        <taxon>Spermatophyta</taxon>
        <taxon>Magnoliopsida</taxon>
        <taxon>eudicotyledons</taxon>
        <taxon>Gunneridae</taxon>
        <taxon>Pentapetalae</taxon>
        <taxon>rosids</taxon>
        <taxon>fabids</taxon>
        <taxon>Fabales</taxon>
        <taxon>Fabaceae</taxon>
        <taxon>Papilionoideae</taxon>
        <taxon>50 kb inversion clade</taxon>
        <taxon>NPAAA clade</taxon>
        <taxon>indigoferoid/millettioid clade</taxon>
        <taxon>Phaseoleae</taxon>
        <taxon>Mucuna</taxon>
    </lineage>
</organism>
<evidence type="ECO:0000313" key="5">
    <source>
        <dbReference type="Proteomes" id="UP000257109"/>
    </source>
</evidence>
<dbReference type="PANTHER" id="PTHR12900">
    <property type="entry name" value="MITOTIC AND DNA DAMAGE CHECKPOINT PROTEIN HUS1"/>
    <property type="match status" value="1"/>
</dbReference>
<dbReference type="Pfam" id="PF04005">
    <property type="entry name" value="Hus1"/>
    <property type="match status" value="1"/>
</dbReference>
<dbReference type="InterPro" id="IPR016580">
    <property type="entry name" value="HUS1"/>
</dbReference>
<dbReference type="PANTHER" id="PTHR12900:SF0">
    <property type="entry name" value="CHECKPOINT PROTEIN"/>
    <property type="match status" value="1"/>
</dbReference>
<dbReference type="Proteomes" id="UP000257109">
    <property type="component" value="Unassembled WGS sequence"/>
</dbReference>
<evidence type="ECO:0000256" key="1">
    <source>
        <dbReference type="ARBA" id="ARBA00004123"/>
    </source>
</evidence>
<name>A0A371GID2_MUCPR</name>
<evidence type="ECO:0000256" key="3">
    <source>
        <dbReference type="ARBA" id="ARBA00023242"/>
    </source>
</evidence>
<dbReference type="GO" id="GO:0000723">
    <property type="term" value="P:telomere maintenance"/>
    <property type="evidence" value="ECO:0007669"/>
    <property type="project" value="TreeGrafter"/>
</dbReference>
<dbReference type="GO" id="GO:0035861">
    <property type="term" value="C:site of double-strand break"/>
    <property type="evidence" value="ECO:0007669"/>
    <property type="project" value="TreeGrafter"/>
</dbReference>